<dbReference type="Proteomes" id="UP000245880">
    <property type="component" value="Unassembled WGS sequence"/>
</dbReference>
<evidence type="ECO:0000313" key="2">
    <source>
        <dbReference type="Proteomes" id="UP000245880"/>
    </source>
</evidence>
<sequence>MMVHINTLLCANYERTLRGSQHMLVPTALYTPIKYYINVLFFDVTYHIKNFSVEGAIQIHSGR</sequence>
<dbReference type="AlphaFoldDB" id="A0A316AHC4"/>
<keyword evidence="2" id="KW-1185">Reference proteome</keyword>
<organism evidence="1 2">
    <name type="scientific">Dyadobacter jejuensis</name>
    <dbReference type="NCBI Taxonomy" id="1082580"/>
    <lineage>
        <taxon>Bacteria</taxon>
        <taxon>Pseudomonadati</taxon>
        <taxon>Bacteroidota</taxon>
        <taxon>Cytophagia</taxon>
        <taxon>Cytophagales</taxon>
        <taxon>Spirosomataceae</taxon>
        <taxon>Dyadobacter</taxon>
    </lineage>
</organism>
<gene>
    <name evidence="1" type="ORF">CLV98_109172</name>
</gene>
<proteinExistence type="predicted"/>
<name>A0A316AHC4_9BACT</name>
<dbReference type="EMBL" id="QGDT01000009">
    <property type="protein sequence ID" value="PWJ57062.1"/>
    <property type="molecule type" value="Genomic_DNA"/>
</dbReference>
<evidence type="ECO:0000313" key="1">
    <source>
        <dbReference type="EMBL" id="PWJ57062.1"/>
    </source>
</evidence>
<comment type="caution">
    <text evidence="1">The sequence shown here is derived from an EMBL/GenBank/DDBJ whole genome shotgun (WGS) entry which is preliminary data.</text>
</comment>
<reference evidence="1 2" key="1">
    <citation type="submission" date="2018-03" db="EMBL/GenBank/DDBJ databases">
        <title>Genomic Encyclopedia of Archaeal and Bacterial Type Strains, Phase II (KMG-II): from individual species to whole genera.</title>
        <authorList>
            <person name="Goeker M."/>
        </authorList>
    </citation>
    <scope>NUCLEOTIDE SEQUENCE [LARGE SCALE GENOMIC DNA]</scope>
    <source>
        <strain evidence="1 2">DSM 100346</strain>
    </source>
</reference>
<protein>
    <submittedName>
        <fullName evidence="1">Uncharacterized protein</fullName>
    </submittedName>
</protein>
<accession>A0A316AHC4</accession>